<evidence type="ECO:0000256" key="10">
    <source>
        <dbReference type="SAM" id="MobiDB-lite"/>
    </source>
</evidence>
<dbReference type="EMBL" id="OV121140">
    <property type="protein sequence ID" value="CAH0564518.1"/>
    <property type="molecule type" value="Genomic_DNA"/>
</dbReference>
<dbReference type="GO" id="GO:0004930">
    <property type="term" value="F:G protein-coupled receptor activity"/>
    <property type="evidence" value="ECO:0007669"/>
    <property type="project" value="UniProtKB-KW"/>
</dbReference>
<organism evidence="13 14">
    <name type="scientific">Brassicogethes aeneus</name>
    <name type="common">Rape pollen beetle</name>
    <name type="synonym">Meligethes aeneus</name>
    <dbReference type="NCBI Taxonomy" id="1431903"/>
    <lineage>
        <taxon>Eukaryota</taxon>
        <taxon>Metazoa</taxon>
        <taxon>Ecdysozoa</taxon>
        <taxon>Arthropoda</taxon>
        <taxon>Hexapoda</taxon>
        <taxon>Insecta</taxon>
        <taxon>Pterygota</taxon>
        <taxon>Neoptera</taxon>
        <taxon>Endopterygota</taxon>
        <taxon>Coleoptera</taxon>
        <taxon>Polyphaga</taxon>
        <taxon>Cucujiformia</taxon>
        <taxon>Nitidulidae</taxon>
        <taxon>Meligethinae</taxon>
        <taxon>Brassicogethes</taxon>
    </lineage>
</organism>
<dbReference type="SUPFAM" id="SSF81321">
    <property type="entry name" value="Family A G protein-coupled receptor-like"/>
    <property type="match status" value="1"/>
</dbReference>
<feature type="transmembrane region" description="Helical" evidence="11">
    <location>
        <begin position="173"/>
        <end position="191"/>
    </location>
</feature>
<dbReference type="AlphaFoldDB" id="A0A9P0BIV8"/>
<evidence type="ECO:0000259" key="12">
    <source>
        <dbReference type="PROSITE" id="PS50262"/>
    </source>
</evidence>
<evidence type="ECO:0000256" key="11">
    <source>
        <dbReference type="SAM" id="Phobius"/>
    </source>
</evidence>
<feature type="region of interest" description="Disordered" evidence="10">
    <location>
        <begin position="418"/>
        <end position="441"/>
    </location>
</feature>
<evidence type="ECO:0000256" key="5">
    <source>
        <dbReference type="ARBA" id="ARBA00022989"/>
    </source>
</evidence>
<name>A0A9P0BIV8_BRAAE</name>
<accession>A0A9P0BIV8</accession>
<dbReference type="Proteomes" id="UP001154078">
    <property type="component" value="Chromosome 9"/>
</dbReference>
<keyword evidence="9" id="KW-0807">Transducer</keyword>
<evidence type="ECO:0000256" key="4">
    <source>
        <dbReference type="ARBA" id="ARBA00022692"/>
    </source>
</evidence>
<evidence type="ECO:0000256" key="6">
    <source>
        <dbReference type="ARBA" id="ARBA00023040"/>
    </source>
</evidence>
<keyword evidence="8" id="KW-0675">Receptor</keyword>
<feature type="transmembrane region" description="Helical" evidence="11">
    <location>
        <begin position="211"/>
        <end position="232"/>
    </location>
</feature>
<comment type="similarity">
    <text evidence="2">Belongs to the G-protein coupled receptor 1 family.</text>
</comment>
<evidence type="ECO:0000313" key="13">
    <source>
        <dbReference type="EMBL" id="CAH0564518.1"/>
    </source>
</evidence>
<keyword evidence="14" id="KW-1185">Reference proteome</keyword>
<dbReference type="InterPro" id="IPR000276">
    <property type="entry name" value="GPCR_Rhodpsn"/>
</dbReference>
<keyword evidence="3" id="KW-1003">Cell membrane</keyword>
<dbReference type="OrthoDB" id="6159456at2759"/>
<keyword evidence="4 11" id="KW-0812">Transmembrane</keyword>
<dbReference type="InterPro" id="IPR050569">
    <property type="entry name" value="TAAR"/>
</dbReference>
<dbReference type="PANTHER" id="PTHR24249">
    <property type="entry name" value="HISTAMINE RECEPTOR-RELATED G-PROTEIN COUPLED RECEPTOR"/>
    <property type="match status" value="1"/>
</dbReference>
<evidence type="ECO:0000256" key="1">
    <source>
        <dbReference type="ARBA" id="ARBA00004651"/>
    </source>
</evidence>
<feature type="domain" description="G-protein coupled receptors family 1 profile" evidence="12">
    <location>
        <begin position="1"/>
        <end position="230"/>
    </location>
</feature>
<dbReference type="Pfam" id="PF00001">
    <property type="entry name" value="7tm_1"/>
    <property type="match status" value="1"/>
</dbReference>
<evidence type="ECO:0000256" key="7">
    <source>
        <dbReference type="ARBA" id="ARBA00023136"/>
    </source>
</evidence>
<keyword evidence="6" id="KW-0297">G-protein coupled receptor</keyword>
<evidence type="ECO:0000256" key="9">
    <source>
        <dbReference type="ARBA" id="ARBA00023224"/>
    </source>
</evidence>
<feature type="transmembrane region" description="Helical" evidence="11">
    <location>
        <begin position="32"/>
        <end position="52"/>
    </location>
</feature>
<proteinExistence type="inferred from homology"/>
<gene>
    <name evidence="13" type="ORF">MELIAE_LOCUS13054</name>
</gene>
<reference evidence="13" key="1">
    <citation type="submission" date="2021-12" db="EMBL/GenBank/DDBJ databases">
        <authorList>
            <person name="King R."/>
        </authorList>
    </citation>
    <scope>NUCLEOTIDE SEQUENCE</scope>
</reference>
<dbReference type="GO" id="GO:0005886">
    <property type="term" value="C:plasma membrane"/>
    <property type="evidence" value="ECO:0007669"/>
    <property type="project" value="UniProtKB-SubCell"/>
</dbReference>
<evidence type="ECO:0000256" key="2">
    <source>
        <dbReference type="ARBA" id="ARBA00010663"/>
    </source>
</evidence>
<dbReference type="Gene3D" id="1.20.1070.10">
    <property type="entry name" value="Rhodopsin 7-helix transmembrane proteins"/>
    <property type="match status" value="1"/>
</dbReference>
<keyword evidence="7 11" id="KW-0472">Membrane</keyword>
<protein>
    <recommendedName>
        <fullName evidence="12">G-protein coupled receptors family 1 profile domain-containing protein</fullName>
    </recommendedName>
</protein>
<evidence type="ECO:0000256" key="8">
    <source>
        <dbReference type="ARBA" id="ARBA00023170"/>
    </source>
</evidence>
<dbReference type="InterPro" id="IPR017452">
    <property type="entry name" value="GPCR_Rhodpsn_7TM"/>
</dbReference>
<evidence type="ECO:0000313" key="14">
    <source>
        <dbReference type="Proteomes" id="UP001154078"/>
    </source>
</evidence>
<comment type="subcellular location">
    <subcellularLocation>
        <location evidence="1">Cell membrane</location>
        <topology evidence="1">Multi-pass membrane protein</topology>
    </subcellularLocation>
</comment>
<evidence type="ECO:0000256" key="3">
    <source>
        <dbReference type="ARBA" id="ARBA00022475"/>
    </source>
</evidence>
<feature type="compositionally biased region" description="Polar residues" evidence="10">
    <location>
        <begin position="465"/>
        <end position="474"/>
    </location>
</feature>
<feature type="compositionally biased region" description="Low complexity" evidence="10">
    <location>
        <begin position="480"/>
        <end position="493"/>
    </location>
</feature>
<keyword evidence="5 11" id="KW-1133">Transmembrane helix</keyword>
<feature type="transmembrane region" description="Helical" evidence="11">
    <location>
        <begin position="77"/>
        <end position="100"/>
    </location>
</feature>
<dbReference type="PANTHER" id="PTHR24249:SF406">
    <property type="entry name" value="G-PROTEIN COUPLED RECEPTORS FAMILY 1 PROFILE DOMAIN-CONTAINING PROTEIN"/>
    <property type="match status" value="1"/>
</dbReference>
<feature type="region of interest" description="Disordered" evidence="10">
    <location>
        <begin position="510"/>
        <end position="532"/>
    </location>
</feature>
<dbReference type="PROSITE" id="PS50262">
    <property type="entry name" value="G_PROTEIN_RECEP_F1_2"/>
    <property type="match status" value="1"/>
</dbReference>
<feature type="region of interest" description="Disordered" evidence="10">
    <location>
        <begin position="458"/>
        <end position="497"/>
    </location>
</feature>
<dbReference type="CDD" id="cd00637">
    <property type="entry name" value="7tm_classA_rhodopsin-like"/>
    <property type="match status" value="1"/>
</dbReference>
<sequence>MVLWTICGLNCDRYYAIAAPLHYTHIISPKKIIIGLGAGWTISITLSIPPIFRVASYDYFPGMGGCAPNFSVGVGTLWYSTFYTAFTLLLPATVIICCNLKVRYHINFYTGFLYVNSLQILMIARYHRHRIASAIYEVTLSAQVTITHQRNPFFVPTVTAPSSGGPKFRSSNAIYTVFQLVGSFLILYLPYYCIILWESSWGKQEKLHQHYYTLAGALLISTIPMNAFLYGIKSKTLRKTFQNYWRKKQTKNEVNHEIQARTPSTCGSRRPSLTPLAFLTKPTLQRRLSETLLDIHRGSKGSHKSKIKRIASEYTWRPSSANSLNSPKEEISSKKITHTASCNTLKVPEDDVSTIAEDEIYIKIKNKGSPTKPYAANMLIQKIFGIEQEKITKKAAAVQNALEGTPKRSPMILITRAFSEESDKSSNGSPAKEITKNRSSSANTLFERKWRQLRYKDEDSDNDNLKSGYNTTTKPLLDNSRSSDSSETSETSSGKIFMALDQKIPNEDMETTEEHHLLTWSNNKKPDDRKSKTNLLKQSLINVPSQEVVL</sequence>